<dbReference type="GO" id="GO:0006352">
    <property type="term" value="P:DNA-templated transcription initiation"/>
    <property type="evidence" value="ECO:0007669"/>
    <property type="project" value="InterPro"/>
</dbReference>
<organism evidence="9 10">
    <name type="scientific">Salinibacillus xinjiangensis</name>
    <dbReference type="NCBI Taxonomy" id="1229268"/>
    <lineage>
        <taxon>Bacteria</taxon>
        <taxon>Bacillati</taxon>
        <taxon>Bacillota</taxon>
        <taxon>Bacilli</taxon>
        <taxon>Bacillales</taxon>
        <taxon>Bacillaceae</taxon>
        <taxon>Salinibacillus</taxon>
    </lineage>
</organism>
<dbReference type="PANTHER" id="PTHR43133">
    <property type="entry name" value="RNA POLYMERASE ECF-TYPE SIGMA FACTO"/>
    <property type="match status" value="1"/>
</dbReference>
<keyword evidence="2 6" id="KW-0805">Transcription regulation</keyword>
<evidence type="ECO:0000256" key="4">
    <source>
        <dbReference type="ARBA" id="ARBA00023125"/>
    </source>
</evidence>
<dbReference type="PROSITE" id="PS01063">
    <property type="entry name" value="SIGMA70_ECF"/>
    <property type="match status" value="1"/>
</dbReference>
<reference evidence="9 10" key="1">
    <citation type="submission" date="2019-11" db="EMBL/GenBank/DDBJ databases">
        <authorList>
            <person name="Li J."/>
        </authorList>
    </citation>
    <scope>NUCLEOTIDE SEQUENCE [LARGE SCALE GENOMIC DNA]</scope>
    <source>
        <strain evidence="9 10">J4</strain>
    </source>
</reference>
<evidence type="ECO:0000256" key="5">
    <source>
        <dbReference type="ARBA" id="ARBA00023163"/>
    </source>
</evidence>
<dbReference type="InterPro" id="IPR007627">
    <property type="entry name" value="RNA_pol_sigma70_r2"/>
</dbReference>
<evidence type="ECO:0000259" key="7">
    <source>
        <dbReference type="Pfam" id="PF04542"/>
    </source>
</evidence>
<dbReference type="GO" id="GO:0006950">
    <property type="term" value="P:response to stress"/>
    <property type="evidence" value="ECO:0007669"/>
    <property type="project" value="UniProtKB-ARBA"/>
</dbReference>
<feature type="domain" description="RNA polymerase sigma factor 70 region 4 type 2" evidence="8">
    <location>
        <begin position="167"/>
        <end position="217"/>
    </location>
</feature>
<dbReference type="SUPFAM" id="SSF88946">
    <property type="entry name" value="Sigma2 domain of RNA polymerase sigma factors"/>
    <property type="match status" value="1"/>
</dbReference>
<comment type="caution">
    <text evidence="9">The sequence shown here is derived from an EMBL/GenBank/DDBJ whole genome shotgun (WGS) entry which is preliminary data.</text>
</comment>
<gene>
    <name evidence="9" type="ORF">GH754_07380</name>
</gene>
<dbReference type="AlphaFoldDB" id="A0A6G1X5G0"/>
<evidence type="ECO:0000256" key="2">
    <source>
        <dbReference type="ARBA" id="ARBA00023015"/>
    </source>
</evidence>
<dbReference type="Gene3D" id="1.10.10.10">
    <property type="entry name" value="Winged helix-like DNA-binding domain superfamily/Winged helix DNA-binding domain"/>
    <property type="match status" value="1"/>
</dbReference>
<evidence type="ECO:0000313" key="9">
    <source>
        <dbReference type="EMBL" id="MRG86145.1"/>
    </source>
</evidence>
<keyword evidence="3 6" id="KW-0731">Sigma factor</keyword>
<dbReference type="EMBL" id="WJNH01000003">
    <property type="protein sequence ID" value="MRG86145.1"/>
    <property type="molecule type" value="Genomic_DNA"/>
</dbReference>
<protein>
    <recommendedName>
        <fullName evidence="6">RNA polymerase sigma factor</fullName>
    </recommendedName>
</protein>
<dbReference type="Pfam" id="PF08281">
    <property type="entry name" value="Sigma70_r4_2"/>
    <property type="match status" value="1"/>
</dbReference>
<evidence type="ECO:0000256" key="1">
    <source>
        <dbReference type="ARBA" id="ARBA00010641"/>
    </source>
</evidence>
<dbReference type="InterPro" id="IPR036388">
    <property type="entry name" value="WH-like_DNA-bd_sf"/>
</dbReference>
<keyword evidence="4 6" id="KW-0238">DNA-binding</keyword>
<dbReference type="InterPro" id="IPR039425">
    <property type="entry name" value="RNA_pol_sigma-70-like"/>
</dbReference>
<keyword evidence="10" id="KW-1185">Reference proteome</keyword>
<dbReference type="GO" id="GO:0016987">
    <property type="term" value="F:sigma factor activity"/>
    <property type="evidence" value="ECO:0007669"/>
    <property type="project" value="UniProtKB-KW"/>
</dbReference>
<keyword evidence="5 6" id="KW-0804">Transcription</keyword>
<dbReference type="Pfam" id="PF04542">
    <property type="entry name" value="Sigma70_r2"/>
    <property type="match status" value="1"/>
</dbReference>
<dbReference type="GO" id="GO:0003677">
    <property type="term" value="F:DNA binding"/>
    <property type="evidence" value="ECO:0007669"/>
    <property type="project" value="UniProtKB-KW"/>
</dbReference>
<dbReference type="InterPro" id="IPR013249">
    <property type="entry name" value="RNA_pol_sigma70_r4_t2"/>
</dbReference>
<dbReference type="Proteomes" id="UP000480185">
    <property type="component" value="Unassembled WGS sequence"/>
</dbReference>
<sequence length="250" mass="29096">MKGGITTLNHGLKDESEEMKDLYSIPDDTLIEMAKQKRTDAFGELVRRHRAKAYGWAKKWTHDPYLAEDIVQEALLNAFLHIHHLLDSSKFSAWFYRIVSNQGNMKLRRGGNFGRENPFASLTKEESVAFDWANIDHILMKLSKSVHLNPSFNPVEQLIRKETLLGLKTMLHCLSKRERAIFEGYFFEQLSPREISDLFDTKVSNVYNLLSRSKQKIQRERIRVTVQQHVETRNQNGLPKKRVLDSSKIL</sequence>
<dbReference type="NCBIfam" id="TIGR02937">
    <property type="entry name" value="sigma70-ECF"/>
    <property type="match status" value="1"/>
</dbReference>
<accession>A0A6G1X5G0</accession>
<evidence type="ECO:0000256" key="3">
    <source>
        <dbReference type="ARBA" id="ARBA00023082"/>
    </source>
</evidence>
<proteinExistence type="inferred from homology"/>
<dbReference type="Gene3D" id="1.10.1740.10">
    <property type="match status" value="1"/>
</dbReference>
<dbReference type="InterPro" id="IPR013324">
    <property type="entry name" value="RNA_pol_sigma_r3/r4-like"/>
</dbReference>
<name>A0A6G1X5G0_9BACI</name>
<dbReference type="InterPro" id="IPR000838">
    <property type="entry name" value="RNA_pol_sigma70_ECF_CS"/>
</dbReference>
<feature type="domain" description="RNA polymerase sigma-70 region 2" evidence="7">
    <location>
        <begin position="45"/>
        <end position="109"/>
    </location>
</feature>
<dbReference type="OrthoDB" id="188761at2"/>
<dbReference type="InterPro" id="IPR014284">
    <property type="entry name" value="RNA_pol_sigma-70_dom"/>
</dbReference>
<evidence type="ECO:0000313" key="10">
    <source>
        <dbReference type="Proteomes" id="UP000480185"/>
    </source>
</evidence>
<dbReference type="InterPro" id="IPR013325">
    <property type="entry name" value="RNA_pol_sigma_r2"/>
</dbReference>
<dbReference type="CDD" id="cd06171">
    <property type="entry name" value="Sigma70_r4"/>
    <property type="match status" value="1"/>
</dbReference>
<evidence type="ECO:0000256" key="6">
    <source>
        <dbReference type="RuleBase" id="RU000716"/>
    </source>
</evidence>
<evidence type="ECO:0000259" key="8">
    <source>
        <dbReference type="Pfam" id="PF08281"/>
    </source>
</evidence>
<dbReference type="SUPFAM" id="SSF88659">
    <property type="entry name" value="Sigma3 and sigma4 domains of RNA polymerase sigma factors"/>
    <property type="match status" value="1"/>
</dbReference>
<dbReference type="PANTHER" id="PTHR43133:SF8">
    <property type="entry name" value="RNA POLYMERASE SIGMA FACTOR HI_1459-RELATED"/>
    <property type="match status" value="1"/>
</dbReference>
<comment type="similarity">
    <text evidence="1 6">Belongs to the sigma-70 factor family. ECF subfamily.</text>
</comment>